<name>A0ABR2K3K6_9EUKA</name>
<keyword evidence="2" id="KW-1185">Reference proteome</keyword>
<evidence type="ECO:0008006" key="3">
    <source>
        <dbReference type="Google" id="ProtNLM"/>
    </source>
</evidence>
<evidence type="ECO:0000313" key="1">
    <source>
        <dbReference type="EMBL" id="KAK8885700.1"/>
    </source>
</evidence>
<proteinExistence type="predicted"/>
<protein>
    <recommendedName>
        <fullName evidence="3">Serine protease</fullName>
    </recommendedName>
</protein>
<accession>A0ABR2K3K6</accession>
<dbReference type="Proteomes" id="UP001470230">
    <property type="component" value="Unassembled WGS sequence"/>
</dbReference>
<gene>
    <name evidence="1" type="ORF">M9Y10_041152</name>
</gene>
<dbReference type="EMBL" id="JAPFFF010000007">
    <property type="protein sequence ID" value="KAK8885700.1"/>
    <property type="molecule type" value="Genomic_DNA"/>
</dbReference>
<comment type="caution">
    <text evidence="1">The sequence shown here is derived from an EMBL/GenBank/DDBJ whole genome shotgun (WGS) entry which is preliminary data.</text>
</comment>
<evidence type="ECO:0000313" key="2">
    <source>
        <dbReference type="Proteomes" id="UP001470230"/>
    </source>
</evidence>
<sequence length="190" mass="21591">MLDCRIVEKQNYMTKMESEESLKLITNCGGSNGYSGTGFLNDDGFLIATHTGSGDFSENIQINLLNESLDFEYEKEDGTEKSSITDTIHNFITNLTDYILNIMKKRHRNQTLSVHEFADKNSTHYQNFASVTNQLHQKIRKESQIISRNPRAETLSAKGIFDLVYNPTNKSLRVSFGQNICLSYSNQLSD</sequence>
<reference evidence="1 2" key="1">
    <citation type="submission" date="2024-04" db="EMBL/GenBank/DDBJ databases">
        <title>Tritrichomonas musculus Genome.</title>
        <authorList>
            <person name="Alves-Ferreira E."/>
            <person name="Grigg M."/>
            <person name="Lorenzi H."/>
            <person name="Galac M."/>
        </authorList>
    </citation>
    <scope>NUCLEOTIDE SEQUENCE [LARGE SCALE GENOMIC DNA]</scope>
    <source>
        <strain evidence="1 2">EAF2021</strain>
    </source>
</reference>
<organism evidence="1 2">
    <name type="scientific">Tritrichomonas musculus</name>
    <dbReference type="NCBI Taxonomy" id="1915356"/>
    <lineage>
        <taxon>Eukaryota</taxon>
        <taxon>Metamonada</taxon>
        <taxon>Parabasalia</taxon>
        <taxon>Tritrichomonadida</taxon>
        <taxon>Tritrichomonadidae</taxon>
        <taxon>Tritrichomonas</taxon>
    </lineage>
</organism>